<proteinExistence type="predicted"/>
<evidence type="ECO:0000259" key="1">
    <source>
        <dbReference type="PROSITE" id="PS50181"/>
    </source>
</evidence>
<keyword evidence="3" id="KW-1185">Reference proteome</keyword>
<comment type="caution">
    <text evidence="2">The sequence shown here is derived from an EMBL/GenBank/DDBJ whole genome shotgun (WGS) entry which is preliminary data.</text>
</comment>
<accession>A0ABR0E754</accession>
<protein>
    <recommendedName>
        <fullName evidence="1">F-box domain-containing protein</fullName>
    </recommendedName>
</protein>
<organism evidence="2 3">
    <name type="scientific">Zasmidium cellare</name>
    <name type="common">Wine cellar mold</name>
    <name type="synonym">Racodium cellare</name>
    <dbReference type="NCBI Taxonomy" id="395010"/>
    <lineage>
        <taxon>Eukaryota</taxon>
        <taxon>Fungi</taxon>
        <taxon>Dikarya</taxon>
        <taxon>Ascomycota</taxon>
        <taxon>Pezizomycotina</taxon>
        <taxon>Dothideomycetes</taxon>
        <taxon>Dothideomycetidae</taxon>
        <taxon>Mycosphaerellales</taxon>
        <taxon>Mycosphaerellaceae</taxon>
        <taxon>Zasmidium</taxon>
    </lineage>
</organism>
<dbReference type="InterPro" id="IPR001810">
    <property type="entry name" value="F-box_dom"/>
</dbReference>
<sequence length="479" mass="54590">MSTDAEPDMEAIKKTFMDLPREIYLMVCAYLTPKDLSRLALVGKDCYLAAQQPLYDHIHITAIHQLKSLVWTLPRTPAVSHISAKQRQLWHKFTDAQLRDRDIKTLTILLDVANTKGSFVGVDFARYIGVISRSSNNVDIELSLHGQWNTLLSQLIASNSSLPDVRRVVICLGNGGRDLMLSAHSSRLDIWDTCFSGSTFPDLKEIELDTLHGSPGERPDTLKAAASANRASHISRYQEDHHISTPFYGLMQITRLSIKHNDLLTTSTLGNLFSSSIIPAKLARLEIVNCPMLHQVRDYEDLSILLQRGLPLLQHFKFHLQRNSRGVEHLLAAYYKDTTEHPEWHLCNIVRELGQKIKSLDLALPFACNRMFLPRTKQAPAALAERDWPDIAQEPYETLRDRLLSAGYRYRRLICWDSVCGENHEWQDMLELADNQGDMVSWEIVSNRDKTASWHLSGCLPMTYKASDVLKRQLPVEER</sequence>
<dbReference type="SUPFAM" id="SSF81383">
    <property type="entry name" value="F-box domain"/>
    <property type="match status" value="1"/>
</dbReference>
<dbReference type="EMBL" id="JAXOVC010000009">
    <property type="protein sequence ID" value="KAK4497257.1"/>
    <property type="molecule type" value="Genomic_DNA"/>
</dbReference>
<gene>
    <name evidence="2" type="ORF">PRZ48_011707</name>
</gene>
<name>A0ABR0E754_ZASCE</name>
<dbReference type="Proteomes" id="UP001305779">
    <property type="component" value="Unassembled WGS sequence"/>
</dbReference>
<feature type="domain" description="F-box" evidence="1">
    <location>
        <begin position="13"/>
        <end position="58"/>
    </location>
</feature>
<evidence type="ECO:0000313" key="2">
    <source>
        <dbReference type="EMBL" id="KAK4497257.1"/>
    </source>
</evidence>
<dbReference type="InterPro" id="IPR036047">
    <property type="entry name" value="F-box-like_dom_sf"/>
</dbReference>
<dbReference type="PROSITE" id="PS50181">
    <property type="entry name" value="FBOX"/>
    <property type="match status" value="1"/>
</dbReference>
<evidence type="ECO:0000313" key="3">
    <source>
        <dbReference type="Proteomes" id="UP001305779"/>
    </source>
</evidence>
<reference evidence="2 3" key="1">
    <citation type="journal article" date="2023" name="G3 (Bethesda)">
        <title>A chromosome-level genome assembly of Zasmidium syzygii isolated from banana leaves.</title>
        <authorList>
            <person name="van Westerhoven A.C."/>
            <person name="Mehrabi R."/>
            <person name="Talebi R."/>
            <person name="Steentjes M.B.F."/>
            <person name="Corcolon B."/>
            <person name="Chong P.A."/>
            <person name="Kema G.H.J."/>
            <person name="Seidl M.F."/>
        </authorList>
    </citation>
    <scope>NUCLEOTIDE SEQUENCE [LARGE SCALE GENOMIC DNA]</scope>
    <source>
        <strain evidence="2 3">P124</strain>
    </source>
</reference>